<gene>
    <name evidence="1" type="ORF">Lalb_Chr23g0274271</name>
</gene>
<dbReference type="SUPFAM" id="SSF54814">
    <property type="entry name" value="Prokaryotic type KH domain (KH-domain type II)"/>
    <property type="match status" value="1"/>
</dbReference>
<dbReference type="InterPro" id="IPR015946">
    <property type="entry name" value="KH_dom-like_a/b"/>
</dbReference>
<dbReference type="AlphaFoldDB" id="A0A6A4NLG6"/>
<dbReference type="GO" id="GO:0003723">
    <property type="term" value="F:RNA binding"/>
    <property type="evidence" value="ECO:0007669"/>
    <property type="project" value="InterPro"/>
</dbReference>
<comment type="caution">
    <text evidence="1">The sequence shown here is derived from an EMBL/GenBank/DDBJ whole genome shotgun (WGS) entry which is preliminary data.</text>
</comment>
<keyword evidence="1" id="KW-0689">Ribosomal protein</keyword>
<dbReference type="Proteomes" id="UP000447434">
    <property type="component" value="Chromosome 23"/>
</dbReference>
<sequence length="68" mass="8079">MGQNINPLGFRLWTTHSHDSLRFAQPTNYSNNLQEDKKIRDCIKNYIKKCKNIFWCRGDCTDKDSKKN</sequence>
<dbReference type="Gene3D" id="3.30.300.20">
    <property type="match status" value="1"/>
</dbReference>
<accession>A0A6A4NLG6</accession>
<dbReference type="InterPro" id="IPR009019">
    <property type="entry name" value="KH_sf_prok-type"/>
</dbReference>
<organism evidence="1 2">
    <name type="scientific">Lupinus albus</name>
    <name type="common">White lupine</name>
    <name type="synonym">Lupinus termis</name>
    <dbReference type="NCBI Taxonomy" id="3870"/>
    <lineage>
        <taxon>Eukaryota</taxon>
        <taxon>Viridiplantae</taxon>
        <taxon>Streptophyta</taxon>
        <taxon>Embryophyta</taxon>
        <taxon>Tracheophyta</taxon>
        <taxon>Spermatophyta</taxon>
        <taxon>Magnoliopsida</taxon>
        <taxon>eudicotyledons</taxon>
        <taxon>Gunneridae</taxon>
        <taxon>Pentapetalae</taxon>
        <taxon>rosids</taxon>
        <taxon>fabids</taxon>
        <taxon>Fabales</taxon>
        <taxon>Fabaceae</taxon>
        <taxon>Papilionoideae</taxon>
        <taxon>50 kb inversion clade</taxon>
        <taxon>genistoids sensu lato</taxon>
        <taxon>core genistoids</taxon>
        <taxon>Genisteae</taxon>
        <taxon>Lupinus</taxon>
    </lineage>
</organism>
<protein>
    <submittedName>
        <fullName evidence="1">Putative ribosomal protein S3</fullName>
    </submittedName>
</protein>
<proteinExistence type="predicted"/>
<reference evidence="2" key="1">
    <citation type="journal article" date="2020" name="Nat. Commun.">
        <title>Genome sequence of the cluster root forming white lupin.</title>
        <authorList>
            <person name="Hufnagel B."/>
            <person name="Marques A."/>
            <person name="Soriano A."/>
            <person name="Marques L."/>
            <person name="Divol F."/>
            <person name="Doumas P."/>
            <person name="Sallet E."/>
            <person name="Mancinotti D."/>
            <person name="Carrere S."/>
            <person name="Marande W."/>
            <person name="Arribat S."/>
            <person name="Keller J."/>
            <person name="Huneau C."/>
            <person name="Blein T."/>
            <person name="Aime D."/>
            <person name="Laguerre M."/>
            <person name="Taylor J."/>
            <person name="Schubert V."/>
            <person name="Nelson M."/>
            <person name="Geu-Flores F."/>
            <person name="Crespi M."/>
            <person name="Gallardo-Guerrero K."/>
            <person name="Delaux P.-M."/>
            <person name="Salse J."/>
            <person name="Berges H."/>
            <person name="Guyot R."/>
            <person name="Gouzy J."/>
            <person name="Peret B."/>
        </authorList>
    </citation>
    <scope>NUCLEOTIDE SEQUENCE [LARGE SCALE GENOMIC DNA]</scope>
    <source>
        <strain evidence="2">cv. Amiga</strain>
    </source>
</reference>
<evidence type="ECO:0000313" key="1">
    <source>
        <dbReference type="EMBL" id="KAE9587497.1"/>
    </source>
</evidence>
<dbReference type="GO" id="GO:0005840">
    <property type="term" value="C:ribosome"/>
    <property type="evidence" value="ECO:0007669"/>
    <property type="project" value="UniProtKB-KW"/>
</dbReference>
<dbReference type="EMBL" id="WOCE01000023">
    <property type="protein sequence ID" value="KAE9587497.1"/>
    <property type="molecule type" value="Genomic_DNA"/>
</dbReference>
<keyword evidence="1" id="KW-0687">Ribonucleoprotein</keyword>
<keyword evidence="2" id="KW-1185">Reference proteome</keyword>
<evidence type="ECO:0000313" key="2">
    <source>
        <dbReference type="Proteomes" id="UP000447434"/>
    </source>
</evidence>
<name>A0A6A4NLG6_LUPAL</name>